<evidence type="ECO:0000313" key="3">
    <source>
        <dbReference type="Proteomes" id="UP000241818"/>
    </source>
</evidence>
<dbReference type="GO" id="GO:0005762">
    <property type="term" value="C:mitochondrial large ribosomal subunit"/>
    <property type="evidence" value="ECO:0007669"/>
    <property type="project" value="TreeGrafter"/>
</dbReference>
<gene>
    <name evidence="2" type="ORF">M430DRAFT_32217</name>
</gene>
<accession>A0A2T3BDQ3</accession>
<dbReference type="Proteomes" id="UP000241818">
    <property type="component" value="Unassembled WGS sequence"/>
</dbReference>
<evidence type="ECO:0000256" key="1">
    <source>
        <dbReference type="SAM" id="MobiDB-lite"/>
    </source>
</evidence>
<dbReference type="GO" id="GO:0003735">
    <property type="term" value="F:structural constituent of ribosome"/>
    <property type="evidence" value="ECO:0007669"/>
    <property type="project" value="TreeGrafter"/>
</dbReference>
<dbReference type="PANTHER" id="PTHR28266">
    <property type="entry name" value="54S RIBOSOMAL PROTEIN L20, MITOCHONDRIAL"/>
    <property type="match status" value="1"/>
</dbReference>
<name>A0A2T3BDQ3_AMORE</name>
<sequence length="202" mass="23503">METGLLRRPVIDLLSGRSQCLFALNTAARRHESSYRRTKHRLNVKPDSSFLLSNNSPQQDHIVFNPPSSAPSVQHTPLIFLPKEDKRRQLFAATAARTPAPTRLPPVIQKFKPVGVRHHLTEKDIEEIRKLRSSDPFQWSAAKLARKFNCSMFFVKMCCEAPEEKKELERQKLEALRARWGPKRRRAREDMLKRKELALRDE</sequence>
<dbReference type="InParanoid" id="A0A2T3BDQ3"/>
<feature type="region of interest" description="Disordered" evidence="1">
    <location>
        <begin position="183"/>
        <end position="202"/>
    </location>
</feature>
<evidence type="ECO:0000313" key="2">
    <source>
        <dbReference type="EMBL" id="PSS27504.1"/>
    </source>
</evidence>
<feature type="compositionally biased region" description="Basic and acidic residues" evidence="1">
    <location>
        <begin position="187"/>
        <end position="202"/>
    </location>
</feature>
<dbReference type="AlphaFoldDB" id="A0A2T3BDQ3"/>
<organism evidence="2 3">
    <name type="scientific">Amorphotheca resinae ATCC 22711</name>
    <dbReference type="NCBI Taxonomy" id="857342"/>
    <lineage>
        <taxon>Eukaryota</taxon>
        <taxon>Fungi</taxon>
        <taxon>Dikarya</taxon>
        <taxon>Ascomycota</taxon>
        <taxon>Pezizomycotina</taxon>
        <taxon>Leotiomycetes</taxon>
        <taxon>Helotiales</taxon>
        <taxon>Amorphothecaceae</taxon>
        <taxon>Amorphotheca</taxon>
    </lineage>
</organism>
<dbReference type="RefSeq" id="XP_024725029.1">
    <property type="nucleotide sequence ID" value="XM_024866123.1"/>
</dbReference>
<reference evidence="2 3" key="1">
    <citation type="journal article" date="2018" name="New Phytol.">
        <title>Comparative genomics and transcriptomics depict ericoid mycorrhizal fungi as versatile saprotrophs and plant mutualists.</title>
        <authorList>
            <person name="Martino E."/>
            <person name="Morin E."/>
            <person name="Grelet G.A."/>
            <person name="Kuo A."/>
            <person name="Kohler A."/>
            <person name="Daghino S."/>
            <person name="Barry K.W."/>
            <person name="Cichocki N."/>
            <person name="Clum A."/>
            <person name="Dockter R.B."/>
            <person name="Hainaut M."/>
            <person name="Kuo R.C."/>
            <person name="LaButti K."/>
            <person name="Lindahl B.D."/>
            <person name="Lindquist E.A."/>
            <person name="Lipzen A."/>
            <person name="Khouja H.R."/>
            <person name="Magnuson J."/>
            <person name="Murat C."/>
            <person name="Ohm R.A."/>
            <person name="Singer S.W."/>
            <person name="Spatafora J.W."/>
            <person name="Wang M."/>
            <person name="Veneault-Fourrey C."/>
            <person name="Henrissat B."/>
            <person name="Grigoriev I.V."/>
            <person name="Martin F.M."/>
            <person name="Perotto S."/>
        </authorList>
    </citation>
    <scope>NUCLEOTIDE SEQUENCE [LARGE SCALE GENOMIC DNA]</scope>
    <source>
        <strain evidence="2 3">ATCC 22711</strain>
    </source>
</reference>
<dbReference type="STRING" id="857342.A0A2T3BDQ3"/>
<dbReference type="InterPro" id="IPR024388">
    <property type="entry name" value="Ribosomal_mL58"/>
</dbReference>
<dbReference type="OrthoDB" id="6021263at2759"/>
<keyword evidence="3" id="KW-1185">Reference proteome</keyword>
<dbReference type="PANTHER" id="PTHR28266:SF1">
    <property type="entry name" value="LARGE RIBOSOMAL SUBUNIT PROTEIN ML58"/>
    <property type="match status" value="1"/>
</dbReference>
<dbReference type="EMBL" id="KZ679006">
    <property type="protein sequence ID" value="PSS27504.1"/>
    <property type="molecule type" value="Genomic_DNA"/>
</dbReference>
<dbReference type="GeneID" id="36574204"/>
<proteinExistence type="predicted"/>
<protein>
    <submittedName>
        <fullName evidence="2">Uncharacterized protein</fullName>
    </submittedName>
</protein>
<dbReference type="Pfam" id="PF12824">
    <property type="entry name" value="MRP-L20"/>
    <property type="match status" value="1"/>
</dbReference>
<dbReference type="FunCoup" id="A0A2T3BDQ3">
    <property type="interactions" value="132"/>
</dbReference>